<dbReference type="InterPro" id="IPR003448">
    <property type="entry name" value="Mopterin_biosynth_MoaE"/>
</dbReference>
<dbReference type="InterPro" id="IPR036563">
    <property type="entry name" value="MoaE_sf"/>
</dbReference>
<dbReference type="PANTHER" id="PTHR23404">
    <property type="entry name" value="MOLYBDOPTERIN SYNTHASE RELATED"/>
    <property type="match status" value="1"/>
</dbReference>
<accession>A0A6A4IC08</accession>
<dbReference type="SUPFAM" id="SSF54690">
    <property type="entry name" value="Molybdopterin synthase subunit MoaE"/>
    <property type="match status" value="1"/>
</dbReference>
<dbReference type="EMBL" id="ML769392">
    <property type="protein sequence ID" value="KAE9408136.1"/>
    <property type="molecule type" value="Genomic_DNA"/>
</dbReference>
<dbReference type="CDD" id="cd00756">
    <property type="entry name" value="MoaE"/>
    <property type="match status" value="1"/>
</dbReference>
<dbReference type="Pfam" id="PF02391">
    <property type="entry name" value="MoaE"/>
    <property type="match status" value="1"/>
</dbReference>
<protein>
    <submittedName>
        <fullName evidence="1">Molybdenum cofactor synthesis 2</fullName>
    </submittedName>
</protein>
<gene>
    <name evidence="1" type="ORF">BT96DRAFT_849763</name>
</gene>
<name>A0A6A4IC08_9AGAR</name>
<evidence type="ECO:0000313" key="2">
    <source>
        <dbReference type="Proteomes" id="UP000799118"/>
    </source>
</evidence>
<organism evidence="1 2">
    <name type="scientific">Gymnopus androsaceus JB14</name>
    <dbReference type="NCBI Taxonomy" id="1447944"/>
    <lineage>
        <taxon>Eukaryota</taxon>
        <taxon>Fungi</taxon>
        <taxon>Dikarya</taxon>
        <taxon>Basidiomycota</taxon>
        <taxon>Agaricomycotina</taxon>
        <taxon>Agaricomycetes</taxon>
        <taxon>Agaricomycetidae</taxon>
        <taxon>Agaricales</taxon>
        <taxon>Marasmiineae</taxon>
        <taxon>Omphalotaceae</taxon>
        <taxon>Gymnopus</taxon>
    </lineage>
</organism>
<dbReference type="AlphaFoldDB" id="A0A6A4IC08"/>
<keyword evidence="2" id="KW-1185">Reference proteome</keyword>
<evidence type="ECO:0000313" key="1">
    <source>
        <dbReference type="EMBL" id="KAE9408136.1"/>
    </source>
</evidence>
<proteinExistence type="predicted"/>
<dbReference type="GO" id="GO:0006777">
    <property type="term" value="P:Mo-molybdopterin cofactor biosynthetic process"/>
    <property type="evidence" value="ECO:0007669"/>
    <property type="project" value="InterPro"/>
</dbReference>
<dbReference type="Proteomes" id="UP000799118">
    <property type="component" value="Unassembled WGS sequence"/>
</dbReference>
<sequence>MSLAPSASVPGSIELPGAVCSISNELDSIETIMKQVADDRCGASTIFIGTTRDSFQGRAVNKLEYQAYTKLALNTFTKIVSEAQNNIFRSEHQVPSQEKPLLRVALHHRIGTVKIGEPSIVIAVSSPHRKEAFLACEFILEEVKRKAQIWKREYYEGEDESEAEWKANA</sequence>
<reference evidence="1" key="1">
    <citation type="journal article" date="2019" name="Environ. Microbiol.">
        <title>Fungal ecological strategies reflected in gene transcription - a case study of two litter decomposers.</title>
        <authorList>
            <person name="Barbi F."/>
            <person name="Kohler A."/>
            <person name="Barry K."/>
            <person name="Baskaran P."/>
            <person name="Daum C."/>
            <person name="Fauchery L."/>
            <person name="Ihrmark K."/>
            <person name="Kuo A."/>
            <person name="LaButti K."/>
            <person name="Lipzen A."/>
            <person name="Morin E."/>
            <person name="Grigoriev I.V."/>
            <person name="Henrissat B."/>
            <person name="Lindahl B."/>
            <person name="Martin F."/>
        </authorList>
    </citation>
    <scope>NUCLEOTIDE SEQUENCE</scope>
    <source>
        <strain evidence="1">JB14</strain>
    </source>
</reference>
<dbReference type="OrthoDB" id="5531344at2759"/>
<dbReference type="Gene3D" id="3.90.1170.40">
    <property type="entry name" value="Molybdopterin biosynthesis MoaE subunit"/>
    <property type="match status" value="1"/>
</dbReference>